<dbReference type="GO" id="GO:0016491">
    <property type="term" value="F:oxidoreductase activity"/>
    <property type="evidence" value="ECO:0007669"/>
    <property type="project" value="UniProtKB-KW"/>
</dbReference>
<evidence type="ECO:0000313" key="3">
    <source>
        <dbReference type="EMBL" id="BAU75509.1"/>
    </source>
</evidence>
<dbReference type="AlphaFoldDB" id="A0AAD1FGU3"/>
<dbReference type="InterPro" id="IPR036188">
    <property type="entry name" value="FAD/NAD-bd_sf"/>
</dbReference>
<keyword evidence="1 3" id="KW-0560">Oxidoreductase</keyword>
<dbReference type="GO" id="GO:0005737">
    <property type="term" value="C:cytoplasm"/>
    <property type="evidence" value="ECO:0007669"/>
    <property type="project" value="TreeGrafter"/>
</dbReference>
<organism evidence="3 4">
    <name type="scientific">Metapseudomonas furukawaii</name>
    <name type="common">Pseudomonas furukawaii</name>
    <dbReference type="NCBI Taxonomy" id="1149133"/>
    <lineage>
        <taxon>Bacteria</taxon>
        <taxon>Pseudomonadati</taxon>
        <taxon>Pseudomonadota</taxon>
        <taxon>Gammaproteobacteria</taxon>
        <taxon>Pseudomonadales</taxon>
        <taxon>Pseudomonadaceae</taxon>
        <taxon>Metapseudomonas</taxon>
    </lineage>
</organism>
<dbReference type="EC" id="1.1.1.-" evidence="3"/>
<dbReference type="RefSeq" id="WP_003448253.1">
    <property type="nucleotide sequence ID" value="NZ_AJMR01000018.1"/>
</dbReference>
<dbReference type="PANTHER" id="PTHR13847">
    <property type="entry name" value="SARCOSINE DEHYDROGENASE-RELATED"/>
    <property type="match status" value="1"/>
</dbReference>
<feature type="domain" description="FAD dependent oxidoreductase" evidence="2">
    <location>
        <begin position="41"/>
        <end position="399"/>
    </location>
</feature>
<dbReference type="SUPFAM" id="SSF51905">
    <property type="entry name" value="FAD/NAD(P)-binding domain"/>
    <property type="match status" value="1"/>
</dbReference>
<dbReference type="Gene3D" id="3.50.50.60">
    <property type="entry name" value="FAD/NAD(P)-binding domain"/>
    <property type="match status" value="1"/>
</dbReference>
<dbReference type="Proteomes" id="UP000218554">
    <property type="component" value="Chromosome"/>
</dbReference>
<proteinExistence type="predicted"/>
<reference evidence="3 4" key="2">
    <citation type="journal article" date="2017" name="Int. J. Syst. Evol. Microbiol.">
        <title>Pseudomonas furukawaii sp. nov., a polychlorinated biphenyl-degrading bacterium isolated from biphenyl-contaminated soil in Japan.</title>
        <authorList>
            <person name="Kimura N."/>
            <person name="Watanabe T."/>
            <person name="Suenaga H."/>
            <person name="Fujihara H."/>
            <person name="Futagami T."/>
            <person name="Goto M."/>
            <person name="Hanada S."/>
            <person name="Hirose J."/>
        </authorList>
    </citation>
    <scope>NUCLEOTIDE SEQUENCE [LARGE SCALE GENOMIC DNA]</scope>
    <source>
        <strain evidence="4">DSM 10086 / NBRC 110670 / KF707</strain>
    </source>
</reference>
<protein>
    <submittedName>
        <fullName evidence="3">Oxidoreductase</fullName>
        <ecNumber evidence="3">1.1.1.-</ecNumber>
    </submittedName>
</protein>
<dbReference type="EMBL" id="AP014862">
    <property type="protein sequence ID" value="BAU75509.1"/>
    <property type="molecule type" value="Genomic_DNA"/>
</dbReference>
<sequence>MSPRNEAITRNSGSMRFRRIGGWVEQPGDLQPQLEGHASADVIVVGAGFAGLSTALELTARGASVIVLEQEFGGFGASGRNAGYLLGSMGIEFELFVKRVGVEHARKFIRFYDEAVCYVERRLVELGIDCDYNPSGVIRAAVHEAQEKWLRRSMELGLELGSVTRFVDQAEMRARGIPPAFLFGCEQRGGTLNPGKYVSGLRRAAIRAGVKLYEKTPLLSYSEGPTITCKTARGTASAPVMVLATNAYTPQLGLLRDKVAPIRVSAIETQPLSPEQLASLGWHGREGIITPHLTMESHRLTAHNTLVLTVKKLNYVYGSKTPNVPDNGAYDALAQTLRERYPFLRGLGIQHCWSGYVSVAYDALPVVGAIGAQQNIFHVAGCSGHGLATHSFMGQLLAEKINGVENAHLTALRHKTPSTLPEPFQWCALKAAFAATRQYDEWTNRKARKAAARNSAIALSDAVKLP</sequence>
<evidence type="ECO:0000256" key="1">
    <source>
        <dbReference type="ARBA" id="ARBA00023002"/>
    </source>
</evidence>
<accession>A0AAD1FGU3</accession>
<dbReference type="KEGG" id="pfuw:KF707C_38210"/>
<keyword evidence="4" id="KW-1185">Reference proteome</keyword>
<dbReference type="InterPro" id="IPR006076">
    <property type="entry name" value="FAD-dep_OxRdtase"/>
</dbReference>
<dbReference type="Pfam" id="PF01266">
    <property type="entry name" value="DAO"/>
    <property type="match status" value="1"/>
</dbReference>
<name>A0AAD1FGU3_METFU</name>
<evidence type="ECO:0000259" key="2">
    <source>
        <dbReference type="Pfam" id="PF01266"/>
    </source>
</evidence>
<reference evidence="4" key="1">
    <citation type="submission" date="2015-05" db="EMBL/GenBank/DDBJ databases">
        <title>Draft genome sequencing of a biphenyl-degrading bacterium, Pseudomonas balearica KF707 (=NBRC110670).</title>
        <authorList>
            <person name="Kimura N."/>
            <person name="Hirose J."/>
            <person name="Watanabe T."/>
            <person name="Suenaga H."/>
            <person name="Fujihara H."/>
            <person name="Noguchi M."/>
            <person name="Hashimoto M."/>
            <person name="Shimodaira J."/>
            <person name="Tsuchikane K."/>
            <person name="Hosoyama A."/>
            <person name="Yamazoe A."/>
            <person name="Fujita N."/>
            <person name="Furukawa K."/>
        </authorList>
    </citation>
    <scope>NUCLEOTIDE SEQUENCE [LARGE SCALE GENOMIC DNA]</scope>
    <source>
        <strain evidence="4">DSM 10086 / NBRC 110670 / KF707</strain>
    </source>
</reference>
<evidence type="ECO:0000313" key="4">
    <source>
        <dbReference type="Proteomes" id="UP000218554"/>
    </source>
</evidence>
<dbReference type="Gene3D" id="3.30.9.10">
    <property type="entry name" value="D-Amino Acid Oxidase, subunit A, domain 2"/>
    <property type="match status" value="1"/>
</dbReference>
<gene>
    <name evidence="3" type="ORF">KF707C_38210</name>
</gene>
<dbReference type="PANTHER" id="PTHR13847:SF281">
    <property type="entry name" value="FAD DEPENDENT OXIDOREDUCTASE DOMAIN-CONTAINING PROTEIN"/>
    <property type="match status" value="1"/>
</dbReference>